<feature type="transmembrane region" description="Helical" evidence="1">
    <location>
        <begin position="6"/>
        <end position="27"/>
    </location>
</feature>
<feature type="transmembrane region" description="Helical" evidence="1">
    <location>
        <begin position="355"/>
        <end position="377"/>
    </location>
</feature>
<sequence length="517" mass="59379">MITLNIMPRTLLIVIILITGVLFRLALTANGNFLFHMDSARDMVDVREMVILKKIRLIGPTSAIDGLFSGPAWYYLLSVPFILSGGDPYAAILMQIILWAIGGFFLLKLVSSWGKWLIVPIGFIWIASNHIVLTSFYAFNPTPVMLLSPLFIYLLFKYLENGRAIYGIFTWFLAGLFFNFEMNFGVFTPIIIGSLVWTKNINLVKQKAFWMGFVLFILALMPQIIFDLKHQFIMSKAILRHLAENSNANINFPVRFQGTIESFYNTFLPTLFNSKLLTGIILVLFIPIIYRFFKNGTKEIAVLISIIFIFVPFLGYLILPVSINPWHLGGEMAVLLVLIAFLLKKLMDGGKLDKTVSLIISIMIIFLGLSNIVNFFINDFKKTNEDPSLYRNEIAAIDYVYQKAGDRNFKVYDYLPSIIDYPYQYLIWWYGLKKYGYLPADYAYAPNRTPYISNKESFSATSESLQNRQDSDLVFLIKEPNRNNTRSGWEGNFIKMESIEKQKLGSLEVEIRKEIIQ</sequence>
<evidence type="ECO:0000313" key="2">
    <source>
        <dbReference type="EMBL" id="KKR42586.1"/>
    </source>
</evidence>
<feature type="transmembrane region" description="Helical" evidence="1">
    <location>
        <begin position="57"/>
        <end position="77"/>
    </location>
</feature>
<feature type="transmembrane region" description="Helical" evidence="1">
    <location>
        <begin position="300"/>
        <end position="319"/>
    </location>
</feature>
<keyword evidence="1" id="KW-0812">Transmembrane</keyword>
<keyword evidence="1" id="KW-0472">Membrane</keyword>
<evidence type="ECO:0000256" key="1">
    <source>
        <dbReference type="SAM" id="Phobius"/>
    </source>
</evidence>
<feature type="transmembrane region" description="Helical" evidence="1">
    <location>
        <begin position="209"/>
        <end position="226"/>
    </location>
</feature>
<feature type="transmembrane region" description="Helical" evidence="1">
    <location>
        <begin position="117"/>
        <end position="139"/>
    </location>
</feature>
<keyword evidence="1" id="KW-1133">Transmembrane helix</keyword>
<organism evidence="2 3">
    <name type="scientific">Candidatus Daviesbacteria bacterium GW2011_GWC2_40_12</name>
    <dbReference type="NCBI Taxonomy" id="1618431"/>
    <lineage>
        <taxon>Bacteria</taxon>
        <taxon>Candidatus Daviesiibacteriota</taxon>
    </lineage>
</organism>
<dbReference type="AlphaFoldDB" id="A0A0G0QYW4"/>
<dbReference type="EMBL" id="LBYB01000001">
    <property type="protein sequence ID" value="KKR42586.1"/>
    <property type="molecule type" value="Genomic_DNA"/>
</dbReference>
<feature type="transmembrane region" description="Helical" evidence="1">
    <location>
        <begin position="276"/>
        <end position="293"/>
    </location>
</feature>
<feature type="transmembrane region" description="Helical" evidence="1">
    <location>
        <begin position="89"/>
        <end position="110"/>
    </location>
</feature>
<gene>
    <name evidence="2" type="ORF">UT77_C0001G0037</name>
</gene>
<accession>A0A0G0QYW4</accession>
<proteinExistence type="predicted"/>
<feature type="transmembrane region" description="Helical" evidence="1">
    <location>
        <begin position="164"/>
        <end position="197"/>
    </location>
</feature>
<evidence type="ECO:0000313" key="3">
    <source>
        <dbReference type="Proteomes" id="UP000034881"/>
    </source>
</evidence>
<comment type="caution">
    <text evidence="2">The sequence shown here is derived from an EMBL/GenBank/DDBJ whole genome shotgun (WGS) entry which is preliminary data.</text>
</comment>
<protein>
    <submittedName>
        <fullName evidence="2">Uncharacterized protein</fullName>
    </submittedName>
</protein>
<name>A0A0G0QYW4_9BACT</name>
<feature type="transmembrane region" description="Helical" evidence="1">
    <location>
        <begin position="325"/>
        <end position="343"/>
    </location>
</feature>
<reference evidence="2 3" key="1">
    <citation type="journal article" date="2015" name="Nature">
        <title>rRNA introns, odd ribosomes, and small enigmatic genomes across a large radiation of phyla.</title>
        <authorList>
            <person name="Brown C.T."/>
            <person name="Hug L.A."/>
            <person name="Thomas B.C."/>
            <person name="Sharon I."/>
            <person name="Castelle C.J."/>
            <person name="Singh A."/>
            <person name="Wilkins M.J."/>
            <person name="Williams K.H."/>
            <person name="Banfield J.F."/>
        </authorList>
    </citation>
    <scope>NUCLEOTIDE SEQUENCE [LARGE SCALE GENOMIC DNA]</scope>
</reference>
<dbReference type="Proteomes" id="UP000034881">
    <property type="component" value="Unassembled WGS sequence"/>
</dbReference>